<dbReference type="Proteomes" id="UP001153148">
    <property type="component" value="Unassembled WGS sequence"/>
</dbReference>
<name>A0ABN7PEX2_TIMPD</name>
<reference evidence="1" key="1">
    <citation type="submission" date="2021-03" db="EMBL/GenBank/DDBJ databases">
        <authorList>
            <person name="Tran Van P."/>
        </authorList>
    </citation>
    <scope>NUCLEOTIDE SEQUENCE</scope>
</reference>
<evidence type="ECO:0000313" key="1">
    <source>
        <dbReference type="EMBL" id="CAG2064689.1"/>
    </source>
</evidence>
<sequence length="19" mass="2303">MKTLGYEDVQRNSNFVWKS</sequence>
<keyword evidence="2" id="KW-1185">Reference proteome</keyword>
<dbReference type="EMBL" id="CAJPIN010036206">
    <property type="protein sequence ID" value="CAG2064689.1"/>
    <property type="molecule type" value="Genomic_DNA"/>
</dbReference>
<gene>
    <name evidence="1" type="ORF">TPAB3V08_LOCUS11634</name>
</gene>
<evidence type="ECO:0000313" key="2">
    <source>
        <dbReference type="Proteomes" id="UP001153148"/>
    </source>
</evidence>
<proteinExistence type="predicted"/>
<comment type="caution">
    <text evidence="1">The sequence shown here is derived from an EMBL/GenBank/DDBJ whole genome shotgun (WGS) entry which is preliminary data.</text>
</comment>
<accession>A0ABN7PEX2</accession>
<protein>
    <submittedName>
        <fullName evidence="1">Uncharacterized protein</fullName>
    </submittedName>
</protein>
<organism evidence="1 2">
    <name type="scientific">Timema podura</name>
    <name type="common">Walking stick</name>
    <dbReference type="NCBI Taxonomy" id="61482"/>
    <lineage>
        <taxon>Eukaryota</taxon>
        <taxon>Metazoa</taxon>
        <taxon>Ecdysozoa</taxon>
        <taxon>Arthropoda</taxon>
        <taxon>Hexapoda</taxon>
        <taxon>Insecta</taxon>
        <taxon>Pterygota</taxon>
        <taxon>Neoptera</taxon>
        <taxon>Polyneoptera</taxon>
        <taxon>Phasmatodea</taxon>
        <taxon>Timematodea</taxon>
        <taxon>Timematoidea</taxon>
        <taxon>Timematidae</taxon>
        <taxon>Timema</taxon>
    </lineage>
</organism>